<dbReference type="EMBL" id="JANSUY010000001">
    <property type="protein sequence ID" value="MCR9013868.1"/>
    <property type="molecule type" value="Genomic_DNA"/>
</dbReference>
<organism evidence="4 5">
    <name type="scientific">Aquiflexum gelatinilyticum</name>
    <dbReference type="NCBI Taxonomy" id="2961943"/>
    <lineage>
        <taxon>Bacteria</taxon>
        <taxon>Pseudomonadati</taxon>
        <taxon>Bacteroidota</taxon>
        <taxon>Cytophagia</taxon>
        <taxon>Cytophagales</taxon>
        <taxon>Cyclobacteriaceae</taxon>
        <taxon>Aquiflexum</taxon>
    </lineage>
</organism>
<dbReference type="Proteomes" id="UP001142175">
    <property type="component" value="Unassembled WGS sequence"/>
</dbReference>
<evidence type="ECO:0000259" key="3">
    <source>
        <dbReference type="PROSITE" id="PS50977"/>
    </source>
</evidence>
<feature type="DNA-binding region" description="H-T-H motif" evidence="2">
    <location>
        <begin position="28"/>
        <end position="47"/>
    </location>
</feature>
<dbReference type="GO" id="GO:0003677">
    <property type="term" value="F:DNA binding"/>
    <property type="evidence" value="ECO:0007669"/>
    <property type="project" value="UniProtKB-UniRule"/>
</dbReference>
<dbReference type="Pfam" id="PF08359">
    <property type="entry name" value="TetR_C_4"/>
    <property type="match status" value="1"/>
</dbReference>
<dbReference type="SUPFAM" id="SSF48498">
    <property type="entry name" value="Tetracyclin repressor-like, C-terminal domain"/>
    <property type="match status" value="1"/>
</dbReference>
<sequence length="194" mass="22098">MKEISERQKEIIEAAGKLLSNSGMSGLTTKKLAQEMGFSEAAIYRHFENKEAIIIGLLQFLRADMDQRLVAAIKENNTPEAKFKAIFKSQFDFFSENPHFVVAVFSDGLLEASEKINQAILHLMQTKISYLMPVILDGQQKGIFTQSITSEELVHIIIGSFRLQMFKWKIANFQFDLRRNGQNIIESLLTIIKP</sequence>
<dbReference type="PANTHER" id="PTHR43479">
    <property type="entry name" value="ACREF/ENVCD OPERON REPRESSOR-RELATED"/>
    <property type="match status" value="1"/>
</dbReference>
<dbReference type="RefSeq" id="WP_258421760.1">
    <property type="nucleotide sequence ID" value="NZ_JANSUY010000001.1"/>
</dbReference>
<evidence type="ECO:0000256" key="1">
    <source>
        <dbReference type="ARBA" id="ARBA00023125"/>
    </source>
</evidence>
<dbReference type="InterPro" id="IPR013570">
    <property type="entry name" value="Tscrpt_reg_YsiA_C"/>
</dbReference>
<reference evidence="4" key="1">
    <citation type="submission" date="2022-08" db="EMBL/GenBank/DDBJ databases">
        <authorList>
            <person name="Zhang D."/>
        </authorList>
    </citation>
    <scope>NUCLEOTIDE SEQUENCE</scope>
    <source>
        <strain evidence="4">XJ19-11</strain>
    </source>
</reference>
<comment type="caution">
    <text evidence="4">The sequence shown here is derived from an EMBL/GenBank/DDBJ whole genome shotgun (WGS) entry which is preliminary data.</text>
</comment>
<dbReference type="PROSITE" id="PS50977">
    <property type="entry name" value="HTH_TETR_2"/>
    <property type="match status" value="1"/>
</dbReference>
<evidence type="ECO:0000313" key="5">
    <source>
        <dbReference type="Proteomes" id="UP001142175"/>
    </source>
</evidence>
<dbReference type="Gene3D" id="1.10.357.10">
    <property type="entry name" value="Tetracycline Repressor, domain 2"/>
    <property type="match status" value="1"/>
</dbReference>
<dbReference type="InterPro" id="IPR001647">
    <property type="entry name" value="HTH_TetR"/>
</dbReference>
<keyword evidence="5" id="KW-1185">Reference proteome</keyword>
<gene>
    <name evidence="4" type="ORF">NU887_02410</name>
</gene>
<keyword evidence="1 2" id="KW-0238">DNA-binding</keyword>
<accession>A0A9X2P221</accession>
<dbReference type="PANTHER" id="PTHR43479:SF11">
    <property type="entry name" value="ACREF_ENVCD OPERON REPRESSOR-RELATED"/>
    <property type="match status" value="1"/>
</dbReference>
<dbReference type="SUPFAM" id="SSF46689">
    <property type="entry name" value="Homeodomain-like"/>
    <property type="match status" value="1"/>
</dbReference>
<evidence type="ECO:0000313" key="4">
    <source>
        <dbReference type="EMBL" id="MCR9013868.1"/>
    </source>
</evidence>
<dbReference type="AlphaFoldDB" id="A0A9X2P221"/>
<feature type="domain" description="HTH tetR-type" evidence="3">
    <location>
        <begin position="5"/>
        <end position="65"/>
    </location>
</feature>
<name>A0A9X2P221_9BACT</name>
<evidence type="ECO:0000256" key="2">
    <source>
        <dbReference type="PROSITE-ProRule" id="PRU00335"/>
    </source>
</evidence>
<dbReference type="PRINTS" id="PR00455">
    <property type="entry name" value="HTHTETR"/>
</dbReference>
<dbReference type="Pfam" id="PF00440">
    <property type="entry name" value="TetR_N"/>
    <property type="match status" value="1"/>
</dbReference>
<proteinExistence type="predicted"/>
<dbReference type="InterPro" id="IPR036271">
    <property type="entry name" value="Tet_transcr_reg_TetR-rel_C_sf"/>
</dbReference>
<dbReference type="InterPro" id="IPR009057">
    <property type="entry name" value="Homeodomain-like_sf"/>
</dbReference>
<protein>
    <submittedName>
        <fullName evidence="4">TetR/AcrR family transcriptional regulator</fullName>
    </submittedName>
</protein>
<dbReference type="InterPro" id="IPR050624">
    <property type="entry name" value="HTH-type_Tx_Regulator"/>
</dbReference>